<feature type="non-terminal residue" evidence="2">
    <location>
        <position position="1"/>
    </location>
</feature>
<keyword evidence="3" id="KW-1185">Reference proteome</keyword>
<gene>
    <name evidence="2" type="ORF">KIPB_007308</name>
</gene>
<dbReference type="Proteomes" id="UP000265618">
    <property type="component" value="Unassembled WGS sequence"/>
</dbReference>
<feature type="region of interest" description="Disordered" evidence="1">
    <location>
        <begin position="78"/>
        <end position="103"/>
    </location>
</feature>
<sequence length="103" mass="11382">MDVVGKIKTWVSSVVEDHDRIHYLSNVVTAMGLPSPRTTSKPLARMPKGAARFQMCFQRRAPCRPIMCLADLFGEDKVEDDSGDTDMVPSESTEALQARLASL</sequence>
<comment type="caution">
    <text evidence="2">The sequence shown here is derived from an EMBL/GenBank/DDBJ whole genome shotgun (WGS) entry which is preliminary data.</text>
</comment>
<evidence type="ECO:0000256" key="1">
    <source>
        <dbReference type="SAM" id="MobiDB-lite"/>
    </source>
</evidence>
<evidence type="ECO:0000313" key="2">
    <source>
        <dbReference type="EMBL" id="GCA63014.1"/>
    </source>
</evidence>
<evidence type="ECO:0000313" key="3">
    <source>
        <dbReference type="Proteomes" id="UP000265618"/>
    </source>
</evidence>
<name>A0A391NMD0_9EUKA</name>
<reference evidence="2 3" key="1">
    <citation type="journal article" date="2018" name="PLoS ONE">
        <title>The draft genome of Kipferlia bialata reveals reductive genome evolution in fornicate parasites.</title>
        <authorList>
            <person name="Tanifuji G."/>
            <person name="Takabayashi S."/>
            <person name="Kume K."/>
            <person name="Takagi M."/>
            <person name="Nakayama T."/>
            <person name="Kamikawa R."/>
            <person name="Inagaki Y."/>
            <person name="Hashimoto T."/>
        </authorList>
    </citation>
    <scope>NUCLEOTIDE SEQUENCE [LARGE SCALE GENOMIC DNA]</scope>
    <source>
        <strain evidence="2">NY0173</strain>
    </source>
</reference>
<accession>A0A391NMD0</accession>
<dbReference type="EMBL" id="BDIP01002034">
    <property type="protein sequence ID" value="GCA63014.1"/>
    <property type="molecule type" value="Genomic_DNA"/>
</dbReference>
<dbReference type="AlphaFoldDB" id="A0A391NMD0"/>
<organism evidence="2 3">
    <name type="scientific">Kipferlia bialata</name>
    <dbReference type="NCBI Taxonomy" id="797122"/>
    <lineage>
        <taxon>Eukaryota</taxon>
        <taxon>Metamonada</taxon>
        <taxon>Carpediemonas-like organisms</taxon>
        <taxon>Kipferlia</taxon>
    </lineage>
</organism>
<proteinExistence type="predicted"/>
<protein>
    <submittedName>
        <fullName evidence="2">Uncharacterized protein</fullName>
    </submittedName>
</protein>